<comment type="caution">
    <text evidence="5">The sequence shown here is derived from an EMBL/GenBank/DDBJ whole genome shotgun (WGS) entry which is preliminary data.</text>
</comment>
<evidence type="ECO:0000313" key="6">
    <source>
        <dbReference type="Proteomes" id="UP000295620"/>
    </source>
</evidence>
<dbReference type="Proteomes" id="UP000295620">
    <property type="component" value="Unassembled WGS sequence"/>
</dbReference>
<dbReference type="SUPFAM" id="SSF88946">
    <property type="entry name" value="Sigma2 domain of RNA polymerase sigma factors"/>
    <property type="match status" value="1"/>
</dbReference>
<dbReference type="OrthoDB" id="9790423at2"/>
<evidence type="ECO:0000313" key="5">
    <source>
        <dbReference type="EMBL" id="TDQ08392.1"/>
    </source>
</evidence>
<sequence>MIKDVKSIPAKVNEQEVLTLLRAGNYASFAVFYEAYAPLLMGVILRTVKTGPIAERVLEETLVMIWASIDQYNESKERLFTWMVKIAKQTAAPHRVNGQAEVTIGLKDLAETDILELIVLKGYTIAEVAFILDTDPDTISCRLRAAVQSFRKM</sequence>
<name>A0A4R6SW91_9SPHI</name>
<dbReference type="GO" id="GO:0016987">
    <property type="term" value="F:sigma factor activity"/>
    <property type="evidence" value="ECO:0007669"/>
    <property type="project" value="UniProtKB-KW"/>
</dbReference>
<dbReference type="Gene3D" id="1.10.1740.10">
    <property type="match status" value="1"/>
</dbReference>
<gene>
    <name evidence="5" type="ORF">ATK78_2904</name>
</gene>
<dbReference type="InterPro" id="IPR039425">
    <property type="entry name" value="RNA_pol_sigma-70-like"/>
</dbReference>
<dbReference type="Pfam" id="PF04542">
    <property type="entry name" value="Sigma70_r2"/>
    <property type="match status" value="1"/>
</dbReference>
<dbReference type="PANTHER" id="PTHR43133:SF62">
    <property type="entry name" value="RNA POLYMERASE SIGMA FACTOR SIGZ"/>
    <property type="match status" value="1"/>
</dbReference>
<dbReference type="RefSeq" id="WP_133576769.1">
    <property type="nucleotide sequence ID" value="NZ_SNYC01000005.1"/>
</dbReference>
<dbReference type="AlphaFoldDB" id="A0A4R6SW91"/>
<dbReference type="InterPro" id="IPR007627">
    <property type="entry name" value="RNA_pol_sigma70_r2"/>
</dbReference>
<feature type="domain" description="RNA polymerase sigma-70 region 2" evidence="4">
    <location>
        <begin position="32"/>
        <end position="91"/>
    </location>
</feature>
<protein>
    <submittedName>
        <fullName evidence="5">DNA-directed RNA polymerase specialized sigma24 family protein</fullName>
    </submittedName>
</protein>
<evidence type="ECO:0000256" key="2">
    <source>
        <dbReference type="ARBA" id="ARBA00023082"/>
    </source>
</evidence>
<evidence type="ECO:0000256" key="3">
    <source>
        <dbReference type="ARBA" id="ARBA00023163"/>
    </source>
</evidence>
<dbReference type="GO" id="GO:0006352">
    <property type="term" value="P:DNA-templated transcription initiation"/>
    <property type="evidence" value="ECO:0007669"/>
    <property type="project" value="InterPro"/>
</dbReference>
<reference evidence="5 6" key="1">
    <citation type="submission" date="2019-03" db="EMBL/GenBank/DDBJ databases">
        <title>Genomic Encyclopedia of Archaeal and Bacterial Type Strains, Phase II (KMG-II): from individual species to whole genera.</title>
        <authorList>
            <person name="Goeker M."/>
        </authorList>
    </citation>
    <scope>NUCLEOTIDE SEQUENCE [LARGE SCALE GENOMIC DNA]</scope>
    <source>
        <strain evidence="5 6">DSM 19035</strain>
    </source>
</reference>
<organism evidence="5 6">
    <name type="scientific">Pedobacter metabolipauper</name>
    <dbReference type="NCBI Taxonomy" id="425513"/>
    <lineage>
        <taxon>Bacteria</taxon>
        <taxon>Pseudomonadati</taxon>
        <taxon>Bacteroidota</taxon>
        <taxon>Sphingobacteriia</taxon>
        <taxon>Sphingobacteriales</taxon>
        <taxon>Sphingobacteriaceae</taxon>
        <taxon>Pedobacter</taxon>
    </lineage>
</organism>
<keyword evidence="1" id="KW-0805">Transcription regulation</keyword>
<dbReference type="EMBL" id="SNYC01000005">
    <property type="protein sequence ID" value="TDQ08392.1"/>
    <property type="molecule type" value="Genomic_DNA"/>
</dbReference>
<dbReference type="GO" id="GO:0000428">
    <property type="term" value="C:DNA-directed RNA polymerase complex"/>
    <property type="evidence" value="ECO:0007669"/>
    <property type="project" value="UniProtKB-KW"/>
</dbReference>
<proteinExistence type="predicted"/>
<evidence type="ECO:0000259" key="4">
    <source>
        <dbReference type="Pfam" id="PF04542"/>
    </source>
</evidence>
<evidence type="ECO:0000256" key="1">
    <source>
        <dbReference type="ARBA" id="ARBA00023015"/>
    </source>
</evidence>
<dbReference type="InterPro" id="IPR013325">
    <property type="entry name" value="RNA_pol_sigma_r2"/>
</dbReference>
<accession>A0A4R6SW91</accession>
<dbReference type="PANTHER" id="PTHR43133">
    <property type="entry name" value="RNA POLYMERASE ECF-TYPE SIGMA FACTO"/>
    <property type="match status" value="1"/>
</dbReference>
<keyword evidence="5" id="KW-0240">DNA-directed RNA polymerase</keyword>
<keyword evidence="3" id="KW-0804">Transcription</keyword>
<keyword evidence="2" id="KW-0731">Sigma factor</keyword>
<keyword evidence="6" id="KW-1185">Reference proteome</keyword>